<evidence type="ECO:0000256" key="1">
    <source>
        <dbReference type="SAM" id="MobiDB-lite"/>
    </source>
</evidence>
<dbReference type="EMBL" id="PQXM01000017">
    <property type="protein sequence ID" value="TGO80023.1"/>
    <property type="molecule type" value="Genomic_DNA"/>
</dbReference>
<evidence type="ECO:0000313" key="3">
    <source>
        <dbReference type="Proteomes" id="UP000297229"/>
    </source>
</evidence>
<accession>A0A4Z1KFQ2</accession>
<protein>
    <submittedName>
        <fullName evidence="2">Uncharacterized protein</fullName>
    </submittedName>
</protein>
<organism evidence="2 3">
    <name type="scientific">Botrytis elliptica</name>
    <dbReference type="NCBI Taxonomy" id="278938"/>
    <lineage>
        <taxon>Eukaryota</taxon>
        <taxon>Fungi</taxon>
        <taxon>Dikarya</taxon>
        <taxon>Ascomycota</taxon>
        <taxon>Pezizomycotina</taxon>
        <taxon>Leotiomycetes</taxon>
        <taxon>Helotiales</taxon>
        <taxon>Sclerotiniaceae</taxon>
        <taxon>Botrytis</taxon>
    </lineage>
</organism>
<evidence type="ECO:0000313" key="2">
    <source>
        <dbReference type="EMBL" id="TGO80023.1"/>
    </source>
</evidence>
<name>A0A4Z1KFQ2_9HELO</name>
<feature type="region of interest" description="Disordered" evidence="1">
    <location>
        <begin position="1"/>
        <end position="54"/>
    </location>
</feature>
<sequence length="176" mass="20138">MPVNNTNSSTRSAPKEKNPKTKSTKSTNAGEKLEKNPKIKLHKTENAGESKQKADNQWLLKVDERSRLKFPNGSDGKPILSLLRREFPRFRYREEMFEPGTSQKSSLQKLLITQAVIWFAAQYLEILNFTARLLMEGVCRFMQLEIRLYPGGSKTVLENVLASGYIPTNMFQGKDR</sequence>
<comment type="caution">
    <text evidence="2">The sequence shown here is derived from an EMBL/GenBank/DDBJ whole genome shotgun (WGS) entry which is preliminary data.</text>
</comment>
<dbReference type="AlphaFoldDB" id="A0A4Z1KFQ2"/>
<reference evidence="2 3" key="1">
    <citation type="submission" date="2017-12" db="EMBL/GenBank/DDBJ databases">
        <title>Comparative genomics of Botrytis spp.</title>
        <authorList>
            <person name="Valero-Jimenez C.A."/>
            <person name="Tapia P."/>
            <person name="Veloso J."/>
            <person name="Silva-Moreno E."/>
            <person name="Staats M."/>
            <person name="Valdes J.H."/>
            <person name="Van Kan J.A.L."/>
        </authorList>
    </citation>
    <scope>NUCLEOTIDE SEQUENCE [LARGE SCALE GENOMIC DNA]</scope>
    <source>
        <strain evidence="2 3">Be9601</strain>
    </source>
</reference>
<dbReference type="Proteomes" id="UP000297229">
    <property type="component" value="Unassembled WGS sequence"/>
</dbReference>
<gene>
    <name evidence="2" type="ORF">BELL_0017g00080</name>
</gene>
<proteinExistence type="predicted"/>
<feature type="compositionally biased region" description="Basic and acidic residues" evidence="1">
    <location>
        <begin position="31"/>
        <end position="54"/>
    </location>
</feature>
<feature type="compositionally biased region" description="Polar residues" evidence="1">
    <location>
        <begin position="1"/>
        <end position="12"/>
    </location>
</feature>
<keyword evidence="3" id="KW-1185">Reference proteome</keyword>